<name>A0A646HNI5_9BACT</name>
<dbReference type="EMBL" id="VZBQ01000098">
    <property type="protein sequence ID" value="MQN89906.1"/>
    <property type="molecule type" value="Genomic_DNA"/>
</dbReference>
<reference evidence="2" key="1">
    <citation type="submission" date="2019-09" db="EMBL/GenBank/DDBJ databases">
        <title>Distinct polysaccharide growth profiles of human intestinal Prevotella copri isolates.</title>
        <authorList>
            <person name="Fehlner-Peach H."/>
            <person name="Magnabosco C."/>
            <person name="Raghavan V."/>
            <person name="Scher J.U."/>
            <person name="Tett A."/>
            <person name="Cox L.M."/>
            <person name="Gottsegen C."/>
            <person name="Watters A."/>
            <person name="Wiltshire- Gordon J.D."/>
            <person name="Segata N."/>
            <person name="Bonneau R."/>
            <person name="Littman D.R."/>
        </authorList>
    </citation>
    <scope>NUCLEOTIDE SEQUENCE [LARGE SCALE GENOMIC DNA]</scope>
    <source>
        <strain evidence="2">iP54</strain>
    </source>
</reference>
<protein>
    <submittedName>
        <fullName evidence="1">Uncharacterized protein</fullName>
    </submittedName>
</protein>
<accession>A0A646HNI5</accession>
<gene>
    <name evidence="1" type="ORF">F7D59_08610</name>
</gene>
<organism evidence="1 2">
    <name type="scientific">Segatella copri</name>
    <dbReference type="NCBI Taxonomy" id="165179"/>
    <lineage>
        <taxon>Bacteria</taxon>
        <taxon>Pseudomonadati</taxon>
        <taxon>Bacteroidota</taxon>
        <taxon>Bacteroidia</taxon>
        <taxon>Bacteroidales</taxon>
        <taxon>Prevotellaceae</taxon>
        <taxon>Segatella</taxon>
    </lineage>
</organism>
<comment type="caution">
    <text evidence="1">The sequence shown here is derived from an EMBL/GenBank/DDBJ whole genome shotgun (WGS) entry which is preliminary data.</text>
</comment>
<dbReference type="PROSITE" id="PS51257">
    <property type="entry name" value="PROKAR_LIPOPROTEIN"/>
    <property type="match status" value="1"/>
</dbReference>
<dbReference type="Proteomes" id="UP000420635">
    <property type="component" value="Unassembled WGS sequence"/>
</dbReference>
<evidence type="ECO:0000313" key="1">
    <source>
        <dbReference type="EMBL" id="MQN89906.1"/>
    </source>
</evidence>
<proteinExistence type="predicted"/>
<dbReference type="RefSeq" id="WP_153113820.1">
    <property type="nucleotide sequence ID" value="NZ_VZAS01000147.1"/>
</dbReference>
<sequence length="282" mass="29966">MKKILFMIPLLALLFTACDPTSEDNGPGANISAEELNNGFTITQESDGNNNLTFNISPARYVKIYNADNNGLVAQGTGSLTTQVVPPVTSANYYVEAINPDGSIVKSSSKGVTVNNYTKLPAIFDQVFGKDANGNYLTSTWTWDDSSDKCWGNGGWGSDQGPSWWGFNAGADLEGQASGKGLAGDGLPDAWFSLSLSEGVKTSRGETGTVSVNDEPSQQGWDIGTMTFSGTVPLLGVLPNDGNARCYKYQIIKATGDKLILAAQSSSGTEGWFLSFKKIPNK</sequence>
<dbReference type="AlphaFoldDB" id="A0A646HNI5"/>
<evidence type="ECO:0000313" key="2">
    <source>
        <dbReference type="Proteomes" id="UP000420635"/>
    </source>
</evidence>